<feature type="transmembrane region" description="Helical" evidence="5">
    <location>
        <begin position="186"/>
        <end position="207"/>
    </location>
</feature>
<reference evidence="7 8" key="1">
    <citation type="submission" date="2020-08" db="EMBL/GenBank/DDBJ databases">
        <title>Genome sequence of Sphingomonas sediminicola KACC 15039T.</title>
        <authorList>
            <person name="Hyun D.-W."/>
            <person name="Bae J.-W."/>
        </authorList>
    </citation>
    <scope>NUCLEOTIDE SEQUENCE [LARGE SCALE GENOMIC DNA]</scope>
    <source>
        <strain evidence="7 8">KACC 15039</strain>
    </source>
</reference>
<evidence type="ECO:0000256" key="1">
    <source>
        <dbReference type="ARBA" id="ARBA00004141"/>
    </source>
</evidence>
<comment type="subcellular location">
    <subcellularLocation>
        <location evidence="1">Membrane</location>
        <topology evidence="1">Multi-pass membrane protein</topology>
    </subcellularLocation>
</comment>
<dbReference type="Gene3D" id="1.20.120.1630">
    <property type="match status" value="1"/>
</dbReference>
<evidence type="ECO:0000256" key="4">
    <source>
        <dbReference type="ARBA" id="ARBA00023136"/>
    </source>
</evidence>
<sequence length="219" mass="23887">MTPQAGLFLSAIAFVGLHFLLSHPLRAPLVGRLGEKDFQGFYSVQSLLTFGLMIYFYRAIGREQPVWTAGEWVWAVAVLVMWLGAILFVGSFLGNPALPGAKLDRGKVPAGVFAITRHPMMWGFATWAAVHLAVIGTAKAMVFDGALIFLAIAGSIGQDAKKEKLMGERFHEWAAQTAFVPFSRGVAWPGTAAFIGGTLLFLVATWLHPFPVGIWRWIG</sequence>
<feature type="domain" description="NnrU" evidence="6">
    <location>
        <begin position="7"/>
        <end position="214"/>
    </location>
</feature>
<keyword evidence="8" id="KW-1185">Reference proteome</keyword>
<feature type="transmembrane region" description="Helical" evidence="5">
    <location>
        <begin position="72"/>
        <end position="93"/>
    </location>
</feature>
<proteinExistence type="predicted"/>
<evidence type="ECO:0000256" key="5">
    <source>
        <dbReference type="SAM" id="Phobius"/>
    </source>
</evidence>
<keyword evidence="4 5" id="KW-0472">Membrane</keyword>
<dbReference type="Pfam" id="PF07298">
    <property type="entry name" value="NnrU"/>
    <property type="match status" value="1"/>
</dbReference>
<evidence type="ECO:0000259" key="6">
    <source>
        <dbReference type="Pfam" id="PF07298"/>
    </source>
</evidence>
<accession>A0ABX6TBZ3</accession>
<name>A0ABX6TBZ3_9SPHN</name>
<gene>
    <name evidence="7" type="ORF">H9L14_05045</name>
</gene>
<dbReference type="RefSeq" id="WP_187709468.1">
    <property type="nucleotide sequence ID" value="NZ_CP060782.1"/>
</dbReference>
<keyword evidence="3 5" id="KW-1133">Transmembrane helix</keyword>
<dbReference type="EMBL" id="CP060782">
    <property type="protein sequence ID" value="QNP46515.1"/>
    <property type="molecule type" value="Genomic_DNA"/>
</dbReference>
<keyword evidence="2 5" id="KW-0812">Transmembrane</keyword>
<evidence type="ECO:0000256" key="2">
    <source>
        <dbReference type="ARBA" id="ARBA00022692"/>
    </source>
</evidence>
<evidence type="ECO:0000313" key="8">
    <source>
        <dbReference type="Proteomes" id="UP000516105"/>
    </source>
</evidence>
<evidence type="ECO:0000313" key="7">
    <source>
        <dbReference type="EMBL" id="QNP46515.1"/>
    </source>
</evidence>
<evidence type="ECO:0000256" key="3">
    <source>
        <dbReference type="ARBA" id="ARBA00022989"/>
    </source>
</evidence>
<dbReference type="InterPro" id="IPR009915">
    <property type="entry name" value="NnrU_dom"/>
</dbReference>
<feature type="transmembrane region" description="Helical" evidence="5">
    <location>
        <begin position="38"/>
        <end position="60"/>
    </location>
</feature>
<protein>
    <submittedName>
        <fullName evidence="7">MFS transporter</fullName>
    </submittedName>
</protein>
<feature type="transmembrane region" description="Helical" evidence="5">
    <location>
        <begin position="128"/>
        <end position="156"/>
    </location>
</feature>
<dbReference type="Proteomes" id="UP000516105">
    <property type="component" value="Chromosome"/>
</dbReference>
<organism evidence="7 8">
    <name type="scientific">Sphingomonas sediminicola</name>
    <dbReference type="NCBI Taxonomy" id="386874"/>
    <lineage>
        <taxon>Bacteria</taxon>
        <taxon>Pseudomonadati</taxon>
        <taxon>Pseudomonadota</taxon>
        <taxon>Alphaproteobacteria</taxon>
        <taxon>Sphingomonadales</taxon>
        <taxon>Sphingomonadaceae</taxon>
        <taxon>Sphingomonas</taxon>
    </lineage>
</organism>